<evidence type="ECO:0000313" key="2">
    <source>
        <dbReference type="EMBL" id="CAE7197225.1"/>
    </source>
</evidence>
<accession>A0A812J4C1</accession>
<organism evidence="2 3">
    <name type="scientific">Symbiodinium necroappetens</name>
    <dbReference type="NCBI Taxonomy" id="1628268"/>
    <lineage>
        <taxon>Eukaryota</taxon>
        <taxon>Sar</taxon>
        <taxon>Alveolata</taxon>
        <taxon>Dinophyceae</taxon>
        <taxon>Suessiales</taxon>
        <taxon>Symbiodiniaceae</taxon>
        <taxon>Symbiodinium</taxon>
    </lineage>
</organism>
<evidence type="ECO:0000313" key="3">
    <source>
        <dbReference type="Proteomes" id="UP000601435"/>
    </source>
</evidence>
<feature type="non-terminal residue" evidence="2">
    <location>
        <position position="118"/>
    </location>
</feature>
<feature type="region of interest" description="Disordered" evidence="1">
    <location>
        <begin position="82"/>
        <end position="118"/>
    </location>
</feature>
<name>A0A812J4C1_9DINO</name>
<dbReference type="Proteomes" id="UP000601435">
    <property type="component" value="Unassembled WGS sequence"/>
</dbReference>
<sequence length="118" mass="11508">MGRRVRGSTALVAGAGLCLVPGVLFVPSLSSPSSVPRAAPVSIPSVRAPGQGESGLMSFVGAATTAALAVCVGRVTRAAEPVEAAATPAEKDADAEAAASTTSTATEESEVPAESADE</sequence>
<evidence type="ECO:0000256" key="1">
    <source>
        <dbReference type="SAM" id="MobiDB-lite"/>
    </source>
</evidence>
<dbReference type="EMBL" id="CAJNJA010005724">
    <property type="protein sequence ID" value="CAE7197225.1"/>
    <property type="molecule type" value="Genomic_DNA"/>
</dbReference>
<feature type="compositionally biased region" description="Low complexity" evidence="1">
    <location>
        <begin position="96"/>
        <end position="106"/>
    </location>
</feature>
<proteinExistence type="predicted"/>
<comment type="caution">
    <text evidence="2">The sequence shown here is derived from an EMBL/GenBank/DDBJ whole genome shotgun (WGS) entry which is preliminary data.</text>
</comment>
<dbReference type="AlphaFoldDB" id="A0A812J4C1"/>
<reference evidence="2" key="1">
    <citation type="submission" date="2021-02" db="EMBL/GenBank/DDBJ databases">
        <authorList>
            <person name="Dougan E. K."/>
            <person name="Rhodes N."/>
            <person name="Thang M."/>
            <person name="Chan C."/>
        </authorList>
    </citation>
    <scope>NUCLEOTIDE SEQUENCE</scope>
</reference>
<keyword evidence="3" id="KW-1185">Reference proteome</keyword>
<feature type="compositionally biased region" description="Acidic residues" evidence="1">
    <location>
        <begin position="107"/>
        <end position="118"/>
    </location>
</feature>
<gene>
    <name evidence="2" type="primary">FCPF</name>
    <name evidence="2" type="ORF">SNEC2469_LOCUS1391</name>
</gene>
<protein>
    <submittedName>
        <fullName evidence="2">FCPF protein</fullName>
    </submittedName>
</protein>